<feature type="transmembrane region" description="Helical" evidence="6">
    <location>
        <begin position="420"/>
        <end position="445"/>
    </location>
</feature>
<reference evidence="9" key="2">
    <citation type="submission" date="2023-01" db="EMBL/GenBank/DDBJ databases">
        <title>Draft genome sequence of Portibacter lacus strain NBRC 108769.</title>
        <authorList>
            <person name="Sun Q."/>
            <person name="Mori K."/>
        </authorList>
    </citation>
    <scope>NUCLEOTIDE SEQUENCE</scope>
    <source>
        <strain evidence="9">NBRC 108769</strain>
    </source>
</reference>
<evidence type="ECO:0000256" key="3">
    <source>
        <dbReference type="ARBA" id="ARBA00022692"/>
    </source>
</evidence>
<feature type="transmembrane region" description="Helical" evidence="6">
    <location>
        <begin position="396"/>
        <end position="414"/>
    </location>
</feature>
<organism evidence="9 10">
    <name type="scientific">Portibacter lacus</name>
    <dbReference type="NCBI Taxonomy" id="1099794"/>
    <lineage>
        <taxon>Bacteria</taxon>
        <taxon>Pseudomonadati</taxon>
        <taxon>Bacteroidota</taxon>
        <taxon>Saprospiria</taxon>
        <taxon>Saprospirales</taxon>
        <taxon>Haliscomenobacteraceae</taxon>
        <taxon>Portibacter</taxon>
    </lineage>
</organism>
<dbReference type="Pfam" id="PF02687">
    <property type="entry name" value="FtsX"/>
    <property type="match status" value="2"/>
</dbReference>
<evidence type="ECO:0000256" key="5">
    <source>
        <dbReference type="ARBA" id="ARBA00023136"/>
    </source>
</evidence>
<proteinExistence type="predicted"/>
<feature type="transmembrane region" description="Helical" evidence="6">
    <location>
        <begin position="299"/>
        <end position="332"/>
    </location>
</feature>
<feature type="domain" description="MacB-like periplasmic core" evidence="8">
    <location>
        <begin position="22"/>
        <end position="220"/>
    </location>
</feature>
<dbReference type="InterPro" id="IPR003838">
    <property type="entry name" value="ABC3_permease_C"/>
</dbReference>
<dbReference type="PANTHER" id="PTHR30287:SF1">
    <property type="entry name" value="INNER MEMBRANE PROTEIN"/>
    <property type="match status" value="1"/>
</dbReference>
<dbReference type="PANTHER" id="PTHR30287">
    <property type="entry name" value="MEMBRANE COMPONENT OF PREDICTED ABC SUPERFAMILY METABOLITE UPTAKE TRANSPORTER"/>
    <property type="match status" value="1"/>
</dbReference>
<dbReference type="GO" id="GO:0005886">
    <property type="term" value="C:plasma membrane"/>
    <property type="evidence" value="ECO:0007669"/>
    <property type="project" value="UniProtKB-SubCell"/>
</dbReference>
<evidence type="ECO:0000313" key="10">
    <source>
        <dbReference type="Proteomes" id="UP001156666"/>
    </source>
</evidence>
<keyword evidence="5 6" id="KW-0472">Membrane</keyword>
<dbReference type="Proteomes" id="UP001156666">
    <property type="component" value="Unassembled WGS sequence"/>
</dbReference>
<dbReference type="EMBL" id="BSOH01000003">
    <property type="protein sequence ID" value="GLR16145.1"/>
    <property type="molecule type" value="Genomic_DNA"/>
</dbReference>
<accession>A0AA37SR44</accession>
<keyword evidence="2" id="KW-1003">Cell membrane</keyword>
<comment type="caution">
    <text evidence="9">The sequence shown here is derived from an EMBL/GenBank/DDBJ whole genome shotgun (WGS) entry which is preliminary data.</text>
</comment>
<comment type="subcellular location">
    <subcellularLocation>
        <location evidence="1">Cell membrane</location>
        <topology evidence="1">Multi-pass membrane protein</topology>
    </subcellularLocation>
</comment>
<evidence type="ECO:0000256" key="6">
    <source>
        <dbReference type="SAM" id="Phobius"/>
    </source>
</evidence>
<dbReference type="AlphaFoldDB" id="A0AA37SR44"/>
<protein>
    <submittedName>
        <fullName evidence="9">Permease</fullName>
    </submittedName>
</protein>
<keyword evidence="3 6" id="KW-0812">Transmembrane</keyword>
<feature type="transmembrane region" description="Helical" evidence="6">
    <location>
        <begin position="21"/>
        <end position="41"/>
    </location>
</feature>
<dbReference type="Pfam" id="PF12704">
    <property type="entry name" value="MacB_PCD"/>
    <property type="match status" value="1"/>
</dbReference>
<feature type="transmembrane region" description="Helical" evidence="6">
    <location>
        <begin position="713"/>
        <end position="736"/>
    </location>
</feature>
<evidence type="ECO:0000313" key="9">
    <source>
        <dbReference type="EMBL" id="GLR16145.1"/>
    </source>
</evidence>
<reference evidence="9" key="1">
    <citation type="journal article" date="2014" name="Int. J. Syst. Evol. Microbiol.">
        <title>Complete genome sequence of Corynebacterium casei LMG S-19264T (=DSM 44701T), isolated from a smear-ripened cheese.</title>
        <authorList>
            <consortium name="US DOE Joint Genome Institute (JGI-PGF)"/>
            <person name="Walter F."/>
            <person name="Albersmeier A."/>
            <person name="Kalinowski J."/>
            <person name="Ruckert C."/>
        </authorList>
    </citation>
    <scope>NUCLEOTIDE SEQUENCE</scope>
    <source>
        <strain evidence="9">NBRC 108769</strain>
    </source>
</reference>
<feature type="transmembrane region" description="Helical" evidence="6">
    <location>
        <begin position="766"/>
        <end position="793"/>
    </location>
</feature>
<feature type="transmembrane region" description="Helical" evidence="6">
    <location>
        <begin position="254"/>
        <end position="278"/>
    </location>
</feature>
<feature type="transmembrane region" description="Helical" evidence="6">
    <location>
        <begin position="474"/>
        <end position="496"/>
    </location>
</feature>
<evidence type="ECO:0000259" key="8">
    <source>
        <dbReference type="Pfam" id="PF12704"/>
    </source>
</evidence>
<keyword evidence="4 6" id="KW-1133">Transmembrane helix</keyword>
<feature type="domain" description="ABC3 transporter permease C-terminal" evidence="7">
    <location>
        <begin position="257"/>
        <end position="376"/>
    </location>
</feature>
<evidence type="ECO:0000256" key="4">
    <source>
        <dbReference type="ARBA" id="ARBA00022989"/>
    </source>
</evidence>
<dbReference type="InterPro" id="IPR038766">
    <property type="entry name" value="Membrane_comp_ABC_pdt"/>
</dbReference>
<feature type="domain" description="ABC3 transporter permease C-terminal" evidence="7">
    <location>
        <begin position="717"/>
        <end position="831"/>
    </location>
</feature>
<feature type="transmembrane region" description="Helical" evidence="6">
    <location>
        <begin position="799"/>
        <end position="821"/>
    </location>
</feature>
<feature type="transmembrane region" description="Helical" evidence="6">
    <location>
        <begin position="352"/>
        <end position="371"/>
    </location>
</feature>
<sequence length="839" mass="93306">MKLGLLLKNAFRDSRRDRSKLVLFMSSIVLGVAALVAINSFNYNLVNDIDNQAKSLLGADLVFESNKPFQEDWIKVMDSIPAEKASEVALLSMAYLPQQSQSQFVRIKALGGGFPFYGKLLTEPENVDFQKEKTALVDDGMMLQYSAEIGDSIKLGQETFVIGGRLKNAFGSVDLGSGFAPTVYIGRESLAATELIQPGSLVDYSIFLKTADDFNPDEWRDSKRDDFRDNGMRIQTVEGQKENLQQAFSSLNNFLNLIALVSLLLACIGVASSVLIYVKNKVKSIAIFRCLGMNGNEAFLIYFIQIFVLSLVSVLIGAAIGSGIQMLLPIVFDSFLPYEVDMNMSWRAIGEGILVGSVITLLFALVPLIRIRNISPLRTLRSSYEEEQGKFDRLEWGIYALIILSIFGFLWSLTGNIKDAGMFTGGLLVAFGILFGVAKLITFIVRKFFPRNWNFIFRQGLSNLYRPNNQTRTLIVSIGLGTAILTTLFIIQGLILGNVGAMGAGNQANTILFGIETKQKDELAEITRNYDMPLMQETPIITMDLYGWKGKTKQEWLADTTRTARRWAINREARVSYADSISKNDKIIAGEYTSRVEPGDSVFVSLGESWARSLDVDLGDEIVWNVQGALIKTYVGSLREINFRSMDTRFFILFPLGVLEEAPQFHVLVTKTPDAETTAAYRNEVVQKFPNVSIIDLGSILVTLNDILSKLSYAIQFMAGFSILIGLIVLISSLFLSKYQRINESVLMRTLGAVKKQILRINMVEYGLLGALSSLTGIFIALLSSFLLVKFVFELEFAISWLPILVIFILVTLITILIGLANSREVVNKPPLEILRNNG</sequence>
<evidence type="ECO:0000259" key="7">
    <source>
        <dbReference type="Pfam" id="PF02687"/>
    </source>
</evidence>
<name>A0AA37SR44_9BACT</name>
<keyword evidence="10" id="KW-1185">Reference proteome</keyword>
<evidence type="ECO:0000256" key="2">
    <source>
        <dbReference type="ARBA" id="ARBA00022475"/>
    </source>
</evidence>
<evidence type="ECO:0000256" key="1">
    <source>
        <dbReference type="ARBA" id="ARBA00004651"/>
    </source>
</evidence>
<dbReference type="RefSeq" id="WP_235294787.1">
    <property type="nucleotide sequence ID" value="NZ_BSOH01000003.1"/>
</dbReference>
<dbReference type="InterPro" id="IPR025857">
    <property type="entry name" value="MacB_PCD"/>
</dbReference>
<gene>
    <name evidence="9" type="ORF">GCM10007940_07600</name>
</gene>